<dbReference type="Gene3D" id="1.10.3730.20">
    <property type="match status" value="1"/>
</dbReference>
<feature type="transmembrane region" description="Helical" evidence="1">
    <location>
        <begin position="228"/>
        <end position="251"/>
    </location>
</feature>
<keyword evidence="1" id="KW-1133">Transmembrane helix</keyword>
<feature type="transmembrane region" description="Helical" evidence="1">
    <location>
        <begin position="73"/>
        <end position="95"/>
    </location>
</feature>
<sequence>MPLSVQLGLLLALATAFVSILGFLFKHRGAAEAPPVEWRHPVRSTVALFSNRWWTIGIIVATSSWFLHVGALALAPISLVQSIIAGGLVLLTVVADRLFGLSVSRREWFGVALTAAGLAILAATLGDTGDSKHSDYTALTLVLYVGGLTLTTVPLMVLAGRTGPSLAGPLLAAAAGLQWGASDITIKAATGDLGAGALVVAPLVIVITVLSLVGLVTSARSLQVGDAVPVIAVTSAAANLCTIASGLVVFGEPLPSGAGGVTLRLAAFTLVVVAATLTPGPVGAAGAVGRPDPA</sequence>
<feature type="transmembrane region" description="Helical" evidence="1">
    <location>
        <begin position="193"/>
        <end position="216"/>
    </location>
</feature>
<evidence type="ECO:0000256" key="1">
    <source>
        <dbReference type="SAM" id="Phobius"/>
    </source>
</evidence>
<feature type="transmembrane region" description="Helical" evidence="1">
    <location>
        <begin position="6"/>
        <end position="25"/>
    </location>
</feature>
<feature type="transmembrane region" description="Helical" evidence="1">
    <location>
        <begin position="46"/>
        <end position="67"/>
    </location>
</feature>
<gene>
    <name evidence="2" type="ORF">NBH00_06165</name>
</gene>
<evidence type="ECO:0000313" key="2">
    <source>
        <dbReference type="EMBL" id="UTI65797.1"/>
    </source>
</evidence>
<dbReference type="RefSeq" id="WP_254572475.1">
    <property type="nucleotide sequence ID" value="NZ_CP098502.1"/>
</dbReference>
<keyword evidence="1" id="KW-0472">Membrane</keyword>
<name>A0ABY5DYA3_9ACTN</name>
<protein>
    <recommendedName>
        <fullName evidence="4">EamA-like transporter family protein</fullName>
    </recommendedName>
</protein>
<dbReference type="PANTHER" id="PTHR40761:SF1">
    <property type="entry name" value="CONSERVED INTEGRAL MEMBRANE ALANINE VALINE AND LEUCINE RICH PROTEIN-RELATED"/>
    <property type="match status" value="1"/>
</dbReference>
<feature type="transmembrane region" description="Helical" evidence="1">
    <location>
        <begin position="138"/>
        <end position="158"/>
    </location>
</feature>
<dbReference type="PANTHER" id="PTHR40761">
    <property type="entry name" value="CONSERVED INTEGRAL MEMBRANE ALANINE VALINE AND LEUCINE RICH PROTEIN-RELATED"/>
    <property type="match status" value="1"/>
</dbReference>
<dbReference type="Proteomes" id="UP001056035">
    <property type="component" value="Chromosome"/>
</dbReference>
<evidence type="ECO:0000313" key="3">
    <source>
        <dbReference type="Proteomes" id="UP001056035"/>
    </source>
</evidence>
<keyword evidence="3" id="KW-1185">Reference proteome</keyword>
<feature type="transmembrane region" description="Helical" evidence="1">
    <location>
        <begin position="263"/>
        <end position="288"/>
    </location>
</feature>
<organism evidence="2 3">
    <name type="scientific">Paraconexibacter antarcticus</name>
    <dbReference type="NCBI Taxonomy" id="2949664"/>
    <lineage>
        <taxon>Bacteria</taxon>
        <taxon>Bacillati</taxon>
        <taxon>Actinomycetota</taxon>
        <taxon>Thermoleophilia</taxon>
        <taxon>Solirubrobacterales</taxon>
        <taxon>Paraconexibacteraceae</taxon>
        <taxon>Paraconexibacter</taxon>
    </lineage>
</organism>
<accession>A0ABY5DYA3</accession>
<dbReference type="EMBL" id="CP098502">
    <property type="protein sequence ID" value="UTI65797.1"/>
    <property type="molecule type" value="Genomic_DNA"/>
</dbReference>
<feature type="transmembrane region" description="Helical" evidence="1">
    <location>
        <begin position="165"/>
        <end position="181"/>
    </location>
</feature>
<keyword evidence="1" id="KW-0812">Transmembrane</keyword>
<feature type="transmembrane region" description="Helical" evidence="1">
    <location>
        <begin position="107"/>
        <end position="126"/>
    </location>
</feature>
<proteinExistence type="predicted"/>
<reference evidence="2 3" key="1">
    <citation type="submission" date="2022-06" db="EMBL/GenBank/DDBJ databases">
        <title>Paraconexibacter antarcticus.</title>
        <authorList>
            <person name="Kim C.S."/>
        </authorList>
    </citation>
    <scope>NUCLEOTIDE SEQUENCE [LARGE SCALE GENOMIC DNA]</scope>
    <source>
        <strain evidence="2 3">02-257</strain>
    </source>
</reference>
<evidence type="ECO:0008006" key="4">
    <source>
        <dbReference type="Google" id="ProtNLM"/>
    </source>
</evidence>